<feature type="region of interest" description="Disordered" evidence="1">
    <location>
        <begin position="1"/>
        <end position="27"/>
    </location>
</feature>
<keyword evidence="2" id="KW-0808">Transferase</keyword>
<organism evidence="2 3">
    <name type="scientific">Canna indica</name>
    <name type="common">Indian-shot</name>
    <dbReference type="NCBI Taxonomy" id="4628"/>
    <lineage>
        <taxon>Eukaryota</taxon>
        <taxon>Viridiplantae</taxon>
        <taxon>Streptophyta</taxon>
        <taxon>Embryophyta</taxon>
        <taxon>Tracheophyta</taxon>
        <taxon>Spermatophyta</taxon>
        <taxon>Magnoliopsida</taxon>
        <taxon>Liliopsida</taxon>
        <taxon>Zingiberales</taxon>
        <taxon>Cannaceae</taxon>
        <taxon>Canna</taxon>
    </lineage>
</organism>
<protein>
    <submittedName>
        <fullName evidence="2">Non-LTR retrolelement reverse transcriptase</fullName>
    </submittedName>
</protein>
<dbReference type="EMBL" id="CP136891">
    <property type="protein sequence ID" value="WOK97481.1"/>
    <property type="molecule type" value="Genomic_DNA"/>
</dbReference>
<feature type="compositionally biased region" description="Polar residues" evidence="1">
    <location>
        <begin position="16"/>
        <end position="27"/>
    </location>
</feature>
<keyword evidence="3" id="KW-1185">Reference proteome</keyword>
<proteinExistence type="predicted"/>
<evidence type="ECO:0000256" key="1">
    <source>
        <dbReference type="SAM" id="MobiDB-lite"/>
    </source>
</evidence>
<name>A0AAQ3JZL7_9LILI</name>
<dbReference type="Proteomes" id="UP001327560">
    <property type="component" value="Chromosome 2"/>
</dbReference>
<accession>A0AAQ3JZL7</accession>
<evidence type="ECO:0000313" key="2">
    <source>
        <dbReference type="EMBL" id="WOK97481.1"/>
    </source>
</evidence>
<reference evidence="2 3" key="1">
    <citation type="submission" date="2023-10" db="EMBL/GenBank/DDBJ databases">
        <title>Chromosome-scale genome assembly provides insights into flower coloration mechanisms of Canna indica.</title>
        <authorList>
            <person name="Li C."/>
        </authorList>
    </citation>
    <scope>NUCLEOTIDE SEQUENCE [LARGE SCALE GENOMIC DNA]</scope>
    <source>
        <tissue evidence="2">Flower</tissue>
    </source>
</reference>
<keyword evidence="2" id="KW-0695">RNA-directed DNA polymerase</keyword>
<sequence>MNLNKLASSNEKKLSTPPSTKVTENKSTGMVIDNSLASEDTYTCTPNSVHGKGIAFQAEKLEPVPIQFNTEKNLELLHNKLFDSFAITVNRIRDSDDPSVVIMDNDSISSSMPVLGKPEKRKLAKRKRRFVFELYWLEKESITQLVKDNWERSPFMETSLSTTLSVWSREIFSSLEKELKSTLEELGTLEAVDEAGVATDYEVNRIKSLTNKAMAPRQIHIKWWTKARTNWVDMNDKNTKYFHNLVKYKRRQNTILQISMDGKVCTETKMILTEYVKWYSCLWEKECMDSNVAIWE</sequence>
<evidence type="ECO:0000313" key="3">
    <source>
        <dbReference type="Proteomes" id="UP001327560"/>
    </source>
</evidence>
<gene>
    <name evidence="2" type="ORF">Cni_G06189</name>
</gene>
<dbReference type="GO" id="GO:0003964">
    <property type="term" value="F:RNA-directed DNA polymerase activity"/>
    <property type="evidence" value="ECO:0007669"/>
    <property type="project" value="UniProtKB-KW"/>
</dbReference>
<keyword evidence="2" id="KW-0548">Nucleotidyltransferase</keyword>
<dbReference type="AlphaFoldDB" id="A0AAQ3JZL7"/>